<dbReference type="PROSITE" id="PS00463">
    <property type="entry name" value="ZN2_CY6_FUNGAL_1"/>
    <property type="match status" value="1"/>
</dbReference>
<dbReference type="InterPro" id="IPR052400">
    <property type="entry name" value="Zn2-C6_fungal_TF"/>
</dbReference>
<proteinExistence type="predicted"/>
<evidence type="ECO:0000313" key="7">
    <source>
        <dbReference type="EMBL" id="OAT12151.1"/>
    </source>
</evidence>
<evidence type="ECO:0000256" key="4">
    <source>
        <dbReference type="ARBA" id="ARBA00023242"/>
    </source>
</evidence>
<dbReference type="RefSeq" id="XP_002622135.2">
    <property type="nucleotide sequence ID" value="XM_002622089.2"/>
</dbReference>
<evidence type="ECO:0000256" key="3">
    <source>
        <dbReference type="ARBA" id="ARBA00023163"/>
    </source>
</evidence>
<dbReference type="PANTHER" id="PTHR47657:SF12">
    <property type="entry name" value="ZN(II)2CYS6 TRANSCRIPTION FACTOR (EUROFUNG)"/>
    <property type="match status" value="1"/>
</dbReference>
<evidence type="ECO:0000256" key="5">
    <source>
        <dbReference type="SAM" id="MobiDB-lite"/>
    </source>
</evidence>
<evidence type="ECO:0000259" key="6">
    <source>
        <dbReference type="PROSITE" id="PS50048"/>
    </source>
</evidence>
<dbReference type="InterPro" id="IPR021858">
    <property type="entry name" value="Fun_TF"/>
</dbReference>
<keyword evidence="2" id="KW-0238">DNA-binding</keyword>
<protein>
    <recommendedName>
        <fullName evidence="6">Zn(2)-C6 fungal-type domain-containing protein</fullName>
    </recommendedName>
</protein>
<dbReference type="PROSITE" id="PS50048">
    <property type="entry name" value="ZN2_CY6_FUNGAL_2"/>
    <property type="match status" value="1"/>
</dbReference>
<accession>A0A179UYN0</accession>
<keyword evidence="3" id="KW-0804">Transcription</keyword>
<name>A0A179UYN0_BLAGS</name>
<dbReference type="InterPro" id="IPR001138">
    <property type="entry name" value="Zn2Cys6_DnaBD"/>
</dbReference>
<feature type="domain" description="Zn(2)-C6 fungal-type" evidence="6">
    <location>
        <begin position="19"/>
        <end position="49"/>
    </location>
</feature>
<gene>
    <name evidence="7" type="ORF">BDBG_07537</name>
</gene>
<dbReference type="Gene3D" id="4.10.240.10">
    <property type="entry name" value="Zn(2)-C6 fungal-type DNA-binding domain"/>
    <property type="match status" value="1"/>
</dbReference>
<dbReference type="VEuPathDB" id="FungiDB:BDBG_07537"/>
<dbReference type="OrthoDB" id="1924260at2759"/>
<sequence length="574" mass="64253">MAGPGGGPPRKRHTKSRKGCKTCKRRHIRCDETNPQCRNCTKHNVRCDYMDNVIPQEQAVAPRTGPDLLMSSQIDIEIDAWLKTGNPPFPELQLSSREYWFKFSRTDLRLIHHISGLSIDLHRRGYSNCTVWAQKMPIFLAIALSTEFVMSAILALSASHLAWMTQNPETENLAYHHRGVALKGLHEAIGAFSRENSDAILAASMLLSWQATEWRSWASLQQGVSTVLNSMQPWWKEESELAKFMDSQRAFRSARTPITPSYPGAMGQFQDEDLMRLDRVVGNLINIHQRLSHNQEHYQKVTDLLNFVQQLRTDMPVQSPDRAFERLQPLRTWLFWLPPAMLRGGETDLGALAVLSQFFGVALALEPIFPEIGGSYLGTMAVLPIEDIRRILHARKASQPFAPEVQLALGLMELPCEIVAEYRSRLHWSPRNSFDAYSPGSHSPYHALPNLHLASTSPSTGSGYSAYTTSPLHSPLTPAIVASPYQMPAIITSRRQSQVYTTSPTLHPHHTDDRVGGDYKHNPQTHSPIFNPAYLGNLIHGSPVMGTDFHESPTLSVSGGDPSASRRGSFAKPY</sequence>
<dbReference type="Proteomes" id="UP000002038">
    <property type="component" value="Unassembled WGS sequence"/>
</dbReference>
<dbReference type="PANTHER" id="PTHR47657">
    <property type="entry name" value="STEROL REGULATORY ELEMENT-BINDING PROTEIN ECM22"/>
    <property type="match status" value="1"/>
</dbReference>
<dbReference type="GO" id="GO:0000981">
    <property type="term" value="F:DNA-binding transcription factor activity, RNA polymerase II-specific"/>
    <property type="evidence" value="ECO:0007669"/>
    <property type="project" value="InterPro"/>
</dbReference>
<keyword evidence="4" id="KW-0539">Nucleus</keyword>
<evidence type="ECO:0000256" key="2">
    <source>
        <dbReference type="ARBA" id="ARBA00023125"/>
    </source>
</evidence>
<reference evidence="8" key="1">
    <citation type="journal article" date="2015" name="PLoS Genet.">
        <title>The dynamic genome and transcriptome of the human fungal pathogen Blastomyces and close relative Emmonsia.</title>
        <authorList>
            <person name="Munoz J.F."/>
            <person name="Gauthier G.M."/>
            <person name="Desjardins C.A."/>
            <person name="Gallo J.E."/>
            <person name="Holder J."/>
            <person name="Sullivan T.D."/>
            <person name="Marty A.J."/>
            <person name="Carmen J.C."/>
            <person name="Chen Z."/>
            <person name="Ding L."/>
            <person name="Gujja S."/>
            <person name="Magrini V."/>
            <person name="Misas E."/>
            <person name="Mitreva M."/>
            <person name="Priest M."/>
            <person name="Saif S."/>
            <person name="Whiston E.A."/>
            <person name="Young S."/>
            <person name="Zeng Q."/>
            <person name="Goldman W.E."/>
            <person name="Mardis E.R."/>
            <person name="Taylor J.W."/>
            <person name="McEwen J.G."/>
            <person name="Clay O.K."/>
            <person name="Klein B.S."/>
            <person name="Cuomo C.A."/>
        </authorList>
    </citation>
    <scope>NUCLEOTIDE SEQUENCE [LARGE SCALE GENOMIC DNA]</scope>
    <source>
        <strain evidence="8">SLH14081</strain>
    </source>
</reference>
<dbReference type="KEGG" id="bgh:BDBG_07537"/>
<evidence type="ECO:0000313" key="8">
    <source>
        <dbReference type="Proteomes" id="UP000002038"/>
    </source>
</evidence>
<dbReference type="SMART" id="SM00066">
    <property type="entry name" value="GAL4"/>
    <property type="match status" value="1"/>
</dbReference>
<dbReference type="GO" id="GO:0003677">
    <property type="term" value="F:DNA binding"/>
    <property type="evidence" value="ECO:0007669"/>
    <property type="project" value="UniProtKB-KW"/>
</dbReference>
<dbReference type="GO" id="GO:0008270">
    <property type="term" value="F:zinc ion binding"/>
    <property type="evidence" value="ECO:0007669"/>
    <property type="project" value="InterPro"/>
</dbReference>
<keyword evidence="1" id="KW-0805">Transcription regulation</keyword>
<dbReference type="SUPFAM" id="SSF57701">
    <property type="entry name" value="Zn2/Cys6 DNA-binding domain"/>
    <property type="match status" value="1"/>
</dbReference>
<dbReference type="AlphaFoldDB" id="A0A179UYN0"/>
<dbReference type="STRING" id="559298.A0A179UYN0"/>
<dbReference type="Pfam" id="PF00172">
    <property type="entry name" value="Zn_clus"/>
    <property type="match status" value="1"/>
</dbReference>
<keyword evidence="8" id="KW-1185">Reference proteome</keyword>
<evidence type="ECO:0000256" key="1">
    <source>
        <dbReference type="ARBA" id="ARBA00023015"/>
    </source>
</evidence>
<dbReference type="InterPro" id="IPR036864">
    <property type="entry name" value="Zn2-C6_fun-type_DNA-bd_sf"/>
</dbReference>
<dbReference type="CDD" id="cd00067">
    <property type="entry name" value="GAL4"/>
    <property type="match status" value="1"/>
</dbReference>
<dbReference type="EMBL" id="GG657466">
    <property type="protein sequence ID" value="OAT12151.1"/>
    <property type="molecule type" value="Genomic_DNA"/>
</dbReference>
<feature type="region of interest" description="Disordered" evidence="5">
    <location>
        <begin position="550"/>
        <end position="574"/>
    </location>
</feature>
<dbReference type="Pfam" id="PF11951">
    <property type="entry name" value="Fungal_trans_2"/>
    <property type="match status" value="1"/>
</dbReference>
<organism evidence="7 8">
    <name type="scientific">Blastomyces gilchristii (strain SLH14081)</name>
    <name type="common">Blastomyces dermatitidis</name>
    <dbReference type="NCBI Taxonomy" id="559298"/>
    <lineage>
        <taxon>Eukaryota</taxon>
        <taxon>Fungi</taxon>
        <taxon>Dikarya</taxon>
        <taxon>Ascomycota</taxon>
        <taxon>Pezizomycotina</taxon>
        <taxon>Eurotiomycetes</taxon>
        <taxon>Eurotiomycetidae</taxon>
        <taxon>Onygenales</taxon>
        <taxon>Ajellomycetaceae</taxon>
        <taxon>Blastomyces</taxon>
    </lineage>
</organism>
<dbReference type="GeneID" id="8502430"/>